<name>A0AAG5D197_ANOAO</name>
<feature type="compositionally biased region" description="Polar residues" evidence="1">
    <location>
        <begin position="400"/>
        <end position="422"/>
    </location>
</feature>
<evidence type="ECO:0000313" key="2">
    <source>
        <dbReference type="EnsemblMetazoa" id="ENSAATROPP004941"/>
    </source>
</evidence>
<dbReference type="AlphaFoldDB" id="A0AAG5D197"/>
<evidence type="ECO:0000313" key="3">
    <source>
        <dbReference type="Proteomes" id="UP000075880"/>
    </source>
</evidence>
<keyword evidence="3" id="KW-1185">Reference proteome</keyword>
<sequence length="444" mass="50474">MTAVKPNNRDSIHKLQNFVGNRIALIGRKYNRMEVLVEQISKGQCKSSKVSIKKNYINEDPTKEETVPCPQCSQRNLHHMVRYLYLNFKEAIYKCEASDCMYPFKNFKYKNYDDNTVYHYQPLSSHTSIGHVFDCEYSNNSTQGSSAYEPSFEHIASVDFDLDFLSSENGSHEQHLLADSSSQSLQQFLNVDSISKSFDTKFIDDILTDLLPSPSDHLAPSQSSTLTIIPPGSLHGERDTIKGEDLNTSKQNATVRKLEKCLKAFQTPIRIGNYSIFKKPSTPNSNLQPYKVENLSPTRLRIKKLPLHRAQHSKVPRENYHSIIHNDRTNSLKKAHALVKKKSMKPLEFLHTLNSLSGRKVIEEPAPLKPKRSSNPTNVQKMLSFIKRSMKNRDHKDNCFSETSDDLTSPKSETKGDASTSEIKPLTHSCYAAKTAVEARTFNE</sequence>
<proteinExistence type="predicted"/>
<feature type="region of interest" description="Disordered" evidence="1">
    <location>
        <begin position="394"/>
        <end position="425"/>
    </location>
</feature>
<accession>A0AAG5D197</accession>
<reference evidence="2" key="1">
    <citation type="submission" date="2024-04" db="UniProtKB">
        <authorList>
            <consortium name="EnsemblMetazoa"/>
        </authorList>
    </citation>
    <scope>IDENTIFICATION</scope>
    <source>
        <strain evidence="2">EBRO</strain>
    </source>
</reference>
<dbReference type="Proteomes" id="UP000075880">
    <property type="component" value="Unassembled WGS sequence"/>
</dbReference>
<dbReference type="EnsemblMetazoa" id="ENSAATROPT005330">
    <property type="protein sequence ID" value="ENSAATROPP004941"/>
    <property type="gene ID" value="ENSAATROPG004287"/>
</dbReference>
<organism evidence="2 3">
    <name type="scientific">Anopheles atroparvus</name>
    <name type="common">European mosquito</name>
    <dbReference type="NCBI Taxonomy" id="41427"/>
    <lineage>
        <taxon>Eukaryota</taxon>
        <taxon>Metazoa</taxon>
        <taxon>Ecdysozoa</taxon>
        <taxon>Arthropoda</taxon>
        <taxon>Hexapoda</taxon>
        <taxon>Insecta</taxon>
        <taxon>Pterygota</taxon>
        <taxon>Neoptera</taxon>
        <taxon>Endopterygota</taxon>
        <taxon>Diptera</taxon>
        <taxon>Nematocera</taxon>
        <taxon>Culicoidea</taxon>
        <taxon>Culicidae</taxon>
        <taxon>Anophelinae</taxon>
        <taxon>Anopheles</taxon>
    </lineage>
</organism>
<protein>
    <submittedName>
        <fullName evidence="2">Uncharacterized protein</fullName>
    </submittedName>
</protein>
<evidence type="ECO:0000256" key="1">
    <source>
        <dbReference type="SAM" id="MobiDB-lite"/>
    </source>
</evidence>